<dbReference type="InterPro" id="IPR029058">
    <property type="entry name" value="AB_hydrolase_fold"/>
</dbReference>
<dbReference type="EMBL" id="CP053838">
    <property type="protein sequence ID" value="QKF74490.1"/>
    <property type="molecule type" value="Genomic_DNA"/>
</dbReference>
<dbReference type="Gene3D" id="3.40.50.1820">
    <property type="entry name" value="alpha/beta hydrolase"/>
    <property type="match status" value="1"/>
</dbReference>
<organism evidence="1">
    <name type="scientific">Aliarcobacter faecis</name>
    <dbReference type="NCBI Taxonomy" id="1564138"/>
    <lineage>
        <taxon>Bacteria</taxon>
        <taxon>Pseudomonadati</taxon>
        <taxon>Campylobacterota</taxon>
        <taxon>Epsilonproteobacteria</taxon>
        <taxon>Campylobacterales</taxon>
        <taxon>Arcobacteraceae</taxon>
        <taxon>Aliarcobacter</taxon>
    </lineage>
</organism>
<sequence>MAKIIDIANFANDAYEVESKLNLPSIDFKKLDVKYDGSNGFQGSAYFNSKTNELVVAYAGTDFTSIKDLKADLGIGLNLAIGQTDNAKDFLSRAFNNVTENLGVNSNNINVTITGHSLGGYLVQQVMDNPPINSENIAGVVFNSPGISSDKFLPNLISISDANDPVTGIGGGIITTNHITLGNTSGPLAAHSMDNMINTLEERPFISNLDVKGINNLEPDIKSVVFKDSENSIVYITEKKAEFYKKLIENNPELIRKLEIEYNNQKAVNAVKDFNNGSQDFGEVIKWVSNSPKAISEFKSILEKKGNDNLLKYIQDENSFKNAPNEIQKVIVLETQEGNALSTQLGTSIGGSIGSVIIGNNDFPNIEKIAISTSTTVVGQNVGEYIFWDSKNGNGSGAFDDIGADFKNTLQGAVVSFALSSFFAKNDTLSDILGMDGTFIGGLVDFTVSYTLGYYGSQAVSELFASLISINNIDYKNNKIFKNVA</sequence>
<accession>A0A6M8MUD5</accession>
<evidence type="ECO:0000313" key="1">
    <source>
        <dbReference type="EMBL" id="QKF74490.1"/>
    </source>
</evidence>
<dbReference type="Pfam" id="PF26363">
    <property type="entry name" value="Phospholipase-like"/>
    <property type="match status" value="1"/>
</dbReference>
<keyword evidence="1" id="KW-0614">Plasmid</keyword>
<dbReference type="RefSeq" id="WP_026806321.1">
    <property type="nucleotide sequence ID" value="NZ_CP053838.1"/>
</dbReference>
<gene>
    <name evidence="1" type="ORF">AFAEC_a0044</name>
</gene>
<dbReference type="SUPFAM" id="SSF53474">
    <property type="entry name" value="alpha/beta-Hydrolases"/>
    <property type="match status" value="1"/>
</dbReference>
<geneLocation type="plasmid" evidence="1">
    <name>pAFAEC</name>
</geneLocation>
<protein>
    <submittedName>
        <fullName evidence="1">DUF2974 domain-containing protein</fullName>
    </submittedName>
</protein>
<dbReference type="KEGG" id="afc:AFAEC_a0044"/>
<proteinExistence type="predicted"/>
<reference evidence="1" key="1">
    <citation type="submission" date="2020-05" db="EMBL/GenBank/DDBJ databases">
        <title>Complete genome sequencing of Campylobacter and Arcobacter type strains.</title>
        <authorList>
            <person name="Miller W.G."/>
            <person name="Yee E."/>
        </authorList>
    </citation>
    <scope>NUCLEOTIDE SEQUENCE [LARGE SCALE GENOMIC DNA]</scope>
    <source>
        <strain evidence="1">CCUG 66484</strain>
        <plasmid evidence="1">pAFAEC</plasmid>
    </source>
</reference>
<dbReference type="OrthoDB" id="5349347at2"/>
<name>A0A6M8MUD5_9BACT</name>
<dbReference type="AlphaFoldDB" id="A0A6M8MUD5"/>